<organism evidence="2 3">
    <name type="scientific">Microdochium trichocladiopsis</name>
    <dbReference type="NCBI Taxonomy" id="1682393"/>
    <lineage>
        <taxon>Eukaryota</taxon>
        <taxon>Fungi</taxon>
        <taxon>Dikarya</taxon>
        <taxon>Ascomycota</taxon>
        <taxon>Pezizomycotina</taxon>
        <taxon>Sordariomycetes</taxon>
        <taxon>Xylariomycetidae</taxon>
        <taxon>Xylariales</taxon>
        <taxon>Microdochiaceae</taxon>
        <taxon>Microdochium</taxon>
    </lineage>
</organism>
<keyword evidence="1" id="KW-0812">Transmembrane</keyword>
<dbReference type="OrthoDB" id="10645748at2759"/>
<sequence>MVCNSIIMRQAVSTGLRISFLGNLVLAKGIIQNFFVLIALVLLFTVGVRTGSGFWRGQQQQHLFNQYGQADHTASSGLQYMDPYQRQQYEYYFNQHGPAEMFHQPQPQELHVGWHNHYFTPAGSHELESSSRYGLGEVPQPVNHKEVVG</sequence>
<accession>A0A9P9BQA3</accession>
<protein>
    <submittedName>
        <fullName evidence="2">Uncharacterized protein</fullName>
    </submittedName>
</protein>
<dbReference type="EMBL" id="JAGTJQ010000008">
    <property type="protein sequence ID" value="KAH7025662.1"/>
    <property type="molecule type" value="Genomic_DNA"/>
</dbReference>
<feature type="transmembrane region" description="Helical" evidence="1">
    <location>
        <begin position="30"/>
        <end position="48"/>
    </location>
</feature>
<dbReference type="RefSeq" id="XP_046008879.1">
    <property type="nucleotide sequence ID" value="XM_046154643.1"/>
</dbReference>
<dbReference type="AlphaFoldDB" id="A0A9P9BQA3"/>
<dbReference type="Proteomes" id="UP000756346">
    <property type="component" value="Unassembled WGS sequence"/>
</dbReference>
<keyword evidence="3" id="KW-1185">Reference proteome</keyword>
<evidence type="ECO:0000256" key="1">
    <source>
        <dbReference type="SAM" id="Phobius"/>
    </source>
</evidence>
<reference evidence="2" key="1">
    <citation type="journal article" date="2021" name="Nat. Commun.">
        <title>Genetic determinants of endophytism in the Arabidopsis root mycobiome.</title>
        <authorList>
            <person name="Mesny F."/>
            <person name="Miyauchi S."/>
            <person name="Thiergart T."/>
            <person name="Pickel B."/>
            <person name="Atanasova L."/>
            <person name="Karlsson M."/>
            <person name="Huettel B."/>
            <person name="Barry K.W."/>
            <person name="Haridas S."/>
            <person name="Chen C."/>
            <person name="Bauer D."/>
            <person name="Andreopoulos W."/>
            <person name="Pangilinan J."/>
            <person name="LaButti K."/>
            <person name="Riley R."/>
            <person name="Lipzen A."/>
            <person name="Clum A."/>
            <person name="Drula E."/>
            <person name="Henrissat B."/>
            <person name="Kohler A."/>
            <person name="Grigoriev I.V."/>
            <person name="Martin F.M."/>
            <person name="Hacquard S."/>
        </authorList>
    </citation>
    <scope>NUCLEOTIDE SEQUENCE</scope>
    <source>
        <strain evidence="2">MPI-CAGE-CH-0230</strain>
    </source>
</reference>
<evidence type="ECO:0000313" key="3">
    <source>
        <dbReference type="Proteomes" id="UP000756346"/>
    </source>
</evidence>
<dbReference type="GeneID" id="70184189"/>
<proteinExistence type="predicted"/>
<evidence type="ECO:0000313" key="2">
    <source>
        <dbReference type="EMBL" id="KAH7025662.1"/>
    </source>
</evidence>
<keyword evidence="1" id="KW-1133">Transmembrane helix</keyword>
<keyword evidence="1" id="KW-0472">Membrane</keyword>
<name>A0A9P9BQA3_9PEZI</name>
<comment type="caution">
    <text evidence="2">The sequence shown here is derived from an EMBL/GenBank/DDBJ whole genome shotgun (WGS) entry which is preliminary data.</text>
</comment>
<gene>
    <name evidence="2" type="ORF">B0I36DRAFT_328883</name>
</gene>